<dbReference type="RefSeq" id="WP_161725836.1">
    <property type="nucleotide sequence ID" value="NZ_JAAAXI010000025.1"/>
</dbReference>
<proteinExistence type="predicted"/>
<dbReference type="EMBL" id="JAAAXJ010000005">
    <property type="protein sequence ID" value="NBJ25150.1"/>
    <property type="molecule type" value="Genomic_DNA"/>
</dbReference>
<accession>A0ABW9Z0A5</accession>
<keyword evidence="2" id="KW-1185">Reference proteome</keyword>
<name>A0ABW9Z0A5_9HYPH</name>
<evidence type="ECO:0000313" key="2">
    <source>
        <dbReference type="Proteomes" id="UP000818323"/>
    </source>
</evidence>
<comment type="caution">
    <text evidence="1">The sequence shown here is derived from an EMBL/GenBank/DDBJ whole genome shotgun (WGS) entry which is preliminary data.</text>
</comment>
<evidence type="ECO:0008006" key="3">
    <source>
        <dbReference type="Google" id="ProtNLM"/>
    </source>
</evidence>
<reference evidence="1 2" key="1">
    <citation type="submission" date="2020-01" db="EMBL/GenBank/DDBJ databases">
        <title>Microvirga sp. nov., an arsenate reduction bacterium isolated from Tibet hotspring sediments.</title>
        <authorList>
            <person name="Yuan C.-G."/>
        </authorList>
    </citation>
    <scope>NUCLEOTIDE SEQUENCE [LARGE SCALE GENOMIC DNA]</scope>
    <source>
        <strain evidence="1 2">SYSU G3D203</strain>
    </source>
</reference>
<protein>
    <recommendedName>
        <fullName evidence="3">Phage tail protein</fullName>
    </recommendedName>
</protein>
<sequence length="65" mass="7536">MAFSQNDIDTLKRAIATGALKVRYADGRETTFRSLKEMRETLEMMETEVRGEARIRTSFASFERD</sequence>
<evidence type="ECO:0000313" key="1">
    <source>
        <dbReference type="EMBL" id="NBJ25150.1"/>
    </source>
</evidence>
<dbReference type="NCBIfam" id="NF047331">
    <property type="entry name" value="phage_HTJ"/>
    <property type="match status" value="1"/>
</dbReference>
<dbReference type="Proteomes" id="UP000818323">
    <property type="component" value="Unassembled WGS sequence"/>
</dbReference>
<organism evidence="1 2">
    <name type="scientific">Microvirga arsenatis</name>
    <dbReference type="NCBI Taxonomy" id="2692265"/>
    <lineage>
        <taxon>Bacteria</taxon>
        <taxon>Pseudomonadati</taxon>
        <taxon>Pseudomonadota</taxon>
        <taxon>Alphaproteobacteria</taxon>
        <taxon>Hyphomicrobiales</taxon>
        <taxon>Methylobacteriaceae</taxon>
        <taxon>Microvirga</taxon>
    </lineage>
</organism>
<gene>
    <name evidence="1" type="ORF">GR303_12400</name>
</gene>